<evidence type="ECO:0000259" key="2">
    <source>
        <dbReference type="PROSITE" id="PS50222"/>
    </source>
</evidence>
<dbReference type="EMBL" id="JADGMS010000019">
    <property type="protein sequence ID" value="KAF9661081.1"/>
    <property type="molecule type" value="Genomic_DNA"/>
</dbReference>
<dbReference type="InterPro" id="IPR002048">
    <property type="entry name" value="EF_hand_dom"/>
</dbReference>
<proteinExistence type="predicted"/>
<gene>
    <name evidence="3" type="ORF">SADUNF_Sadunf19G0030700</name>
</gene>
<organism evidence="3 4">
    <name type="scientific">Salix dunnii</name>
    <dbReference type="NCBI Taxonomy" id="1413687"/>
    <lineage>
        <taxon>Eukaryota</taxon>
        <taxon>Viridiplantae</taxon>
        <taxon>Streptophyta</taxon>
        <taxon>Embryophyta</taxon>
        <taxon>Tracheophyta</taxon>
        <taxon>Spermatophyta</taxon>
        <taxon>Magnoliopsida</taxon>
        <taxon>eudicotyledons</taxon>
        <taxon>Gunneridae</taxon>
        <taxon>Pentapetalae</taxon>
        <taxon>rosids</taxon>
        <taxon>fabids</taxon>
        <taxon>Malpighiales</taxon>
        <taxon>Salicaceae</taxon>
        <taxon>Saliceae</taxon>
        <taxon>Salix</taxon>
    </lineage>
</organism>
<evidence type="ECO:0000256" key="1">
    <source>
        <dbReference type="ARBA" id="ARBA00022837"/>
    </source>
</evidence>
<name>A0A835J0X7_9ROSI</name>
<protein>
    <recommendedName>
        <fullName evidence="2">EF-hand domain-containing protein</fullName>
    </recommendedName>
</protein>
<dbReference type="GO" id="GO:0005509">
    <property type="term" value="F:calcium ion binding"/>
    <property type="evidence" value="ECO:0007669"/>
    <property type="project" value="InterPro"/>
</dbReference>
<comment type="caution">
    <text evidence="3">The sequence shown here is derived from an EMBL/GenBank/DDBJ whole genome shotgun (WGS) entry which is preliminary data.</text>
</comment>
<dbReference type="Proteomes" id="UP000657918">
    <property type="component" value="Unassembled WGS sequence"/>
</dbReference>
<evidence type="ECO:0000313" key="4">
    <source>
        <dbReference type="Proteomes" id="UP000657918"/>
    </source>
</evidence>
<dbReference type="CDD" id="cd00051">
    <property type="entry name" value="EFh"/>
    <property type="match status" value="1"/>
</dbReference>
<dbReference type="SMART" id="SM00054">
    <property type="entry name" value="EFh"/>
    <property type="match status" value="2"/>
</dbReference>
<sequence>MEELRRAAGAFYEQLPEKEKKMARKAFKAIDKNRDGQISLREYMKYLKKKKTTDLTHQSIFRALDKDDNGSLDFEEPFVLFYIMESGRALICESCKTFMPGAYFSCCQCFFRVDAESTFDIC</sequence>
<dbReference type="PROSITE" id="PS50222">
    <property type="entry name" value="EF_HAND_2"/>
    <property type="match status" value="1"/>
</dbReference>
<keyword evidence="1" id="KW-0106">Calcium</keyword>
<evidence type="ECO:0000313" key="3">
    <source>
        <dbReference type="EMBL" id="KAF9661081.1"/>
    </source>
</evidence>
<dbReference type="SUPFAM" id="SSF47473">
    <property type="entry name" value="EF-hand"/>
    <property type="match status" value="1"/>
</dbReference>
<dbReference type="Gene3D" id="1.10.238.10">
    <property type="entry name" value="EF-hand"/>
    <property type="match status" value="1"/>
</dbReference>
<reference evidence="3 4" key="1">
    <citation type="submission" date="2020-10" db="EMBL/GenBank/DDBJ databases">
        <title>Plant Genome Project.</title>
        <authorList>
            <person name="Zhang R.-G."/>
        </authorList>
    </citation>
    <scope>NUCLEOTIDE SEQUENCE [LARGE SCALE GENOMIC DNA]</scope>
    <source>
        <strain evidence="3">FAFU-HL-1</strain>
        <tissue evidence="3">Leaf</tissue>
    </source>
</reference>
<dbReference type="Pfam" id="PF13499">
    <property type="entry name" value="EF-hand_7"/>
    <property type="match status" value="1"/>
</dbReference>
<dbReference type="OrthoDB" id="8785703at2759"/>
<dbReference type="AlphaFoldDB" id="A0A835J0X7"/>
<keyword evidence="4" id="KW-1185">Reference proteome</keyword>
<dbReference type="InterPro" id="IPR018247">
    <property type="entry name" value="EF_Hand_1_Ca_BS"/>
</dbReference>
<dbReference type="InterPro" id="IPR011992">
    <property type="entry name" value="EF-hand-dom_pair"/>
</dbReference>
<dbReference type="PROSITE" id="PS00018">
    <property type="entry name" value="EF_HAND_1"/>
    <property type="match status" value="1"/>
</dbReference>
<accession>A0A835J0X7</accession>
<feature type="domain" description="EF-hand" evidence="2">
    <location>
        <begin position="18"/>
        <end position="53"/>
    </location>
</feature>